<dbReference type="EMBL" id="BARW01026616">
    <property type="protein sequence ID" value="GAJ07413.1"/>
    <property type="molecule type" value="Genomic_DNA"/>
</dbReference>
<evidence type="ECO:0000256" key="3">
    <source>
        <dbReference type="ARBA" id="ARBA00022741"/>
    </source>
</evidence>
<dbReference type="PANTHER" id="PTHR43785">
    <property type="entry name" value="GAMMA-GLUTAMYLPUTRESCINE SYNTHETASE"/>
    <property type="match status" value="1"/>
</dbReference>
<dbReference type="InterPro" id="IPR014746">
    <property type="entry name" value="Gln_synth/guanido_kin_cat_dom"/>
</dbReference>
<comment type="caution">
    <text evidence="7">The sequence shown here is derived from an EMBL/GenBank/DDBJ whole genome shotgun (WGS) entry which is preliminary data.</text>
</comment>
<dbReference type="Pfam" id="PF00120">
    <property type="entry name" value="Gln-synt_C"/>
    <property type="match status" value="1"/>
</dbReference>
<evidence type="ECO:0000259" key="5">
    <source>
        <dbReference type="PROSITE" id="PS51986"/>
    </source>
</evidence>
<organism evidence="7">
    <name type="scientific">marine sediment metagenome</name>
    <dbReference type="NCBI Taxonomy" id="412755"/>
    <lineage>
        <taxon>unclassified sequences</taxon>
        <taxon>metagenomes</taxon>
        <taxon>ecological metagenomes</taxon>
    </lineage>
</organism>
<feature type="domain" description="GS beta-grasp" evidence="5">
    <location>
        <begin position="1"/>
        <end position="62"/>
    </location>
</feature>
<dbReference type="InterPro" id="IPR027302">
    <property type="entry name" value="Gln_synth_N_conserv_site"/>
</dbReference>
<dbReference type="GO" id="GO:0004356">
    <property type="term" value="F:glutamine synthetase activity"/>
    <property type="evidence" value="ECO:0007669"/>
    <property type="project" value="InterPro"/>
</dbReference>
<feature type="domain" description="GS catalytic" evidence="6">
    <location>
        <begin position="69"/>
        <end position="258"/>
    </location>
</feature>
<dbReference type="InterPro" id="IPR008146">
    <property type="entry name" value="Gln_synth_cat_dom"/>
</dbReference>
<dbReference type="InterPro" id="IPR036651">
    <property type="entry name" value="Gln_synt_N_sf"/>
</dbReference>
<protein>
    <submittedName>
        <fullName evidence="7">Uncharacterized protein</fullName>
    </submittedName>
</protein>
<dbReference type="GO" id="GO:0006542">
    <property type="term" value="P:glutamine biosynthetic process"/>
    <property type="evidence" value="ECO:0007669"/>
    <property type="project" value="InterPro"/>
</dbReference>
<comment type="similarity">
    <text evidence="1">Belongs to the glutamine synthetase family.</text>
</comment>
<dbReference type="PROSITE" id="PS51986">
    <property type="entry name" value="GS_BETA_GRASP"/>
    <property type="match status" value="1"/>
</dbReference>
<evidence type="ECO:0000256" key="2">
    <source>
        <dbReference type="ARBA" id="ARBA00022598"/>
    </source>
</evidence>
<dbReference type="PROSITE" id="PS00180">
    <property type="entry name" value="GLNA_1"/>
    <property type="match status" value="1"/>
</dbReference>
<name>X1TPZ6_9ZZZZ</name>
<evidence type="ECO:0000259" key="6">
    <source>
        <dbReference type="PROSITE" id="PS51987"/>
    </source>
</evidence>
<gene>
    <name evidence="7" type="ORF">S12H4_43377</name>
</gene>
<dbReference type="PANTHER" id="PTHR43785:SF12">
    <property type="entry name" value="TYPE-1 GLUTAMINE SYNTHETASE 2"/>
    <property type="match status" value="1"/>
</dbReference>
<evidence type="ECO:0000256" key="4">
    <source>
        <dbReference type="ARBA" id="ARBA00022840"/>
    </source>
</evidence>
<dbReference type="PROSITE" id="PS51987">
    <property type="entry name" value="GS_CATALYTIC"/>
    <property type="match status" value="1"/>
</dbReference>
<sequence length="258" mass="29036">EELEDASRNGVWFDGSSVEGFARIQESDLFLKPDMATYAVVPWLTEDGKTARLICDIYRADGNPFEGDPRFILKQAAAEVAKEGFEYNVGPEPEFYLFKADGQNRTSPIDYGGYFDLSSHEGYKAIKKIIAALENFGIKVETSHHEVGFGQYEIDFNYGQCLDVADKVLTLKYTAKKIAQMHNMHATFMPKPRMGKPGSGMHVHQSLFDTKSKTNAFYDGEHKYNLSKIAFNFIAGQIKHINAMCAILCPTVNSYKRL</sequence>
<dbReference type="AlphaFoldDB" id="X1TPZ6"/>
<dbReference type="InterPro" id="IPR008147">
    <property type="entry name" value="Gln_synt_N"/>
</dbReference>
<dbReference type="SUPFAM" id="SSF54368">
    <property type="entry name" value="Glutamine synthetase, N-terminal domain"/>
    <property type="match status" value="1"/>
</dbReference>
<feature type="non-terminal residue" evidence="7">
    <location>
        <position position="258"/>
    </location>
</feature>
<keyword evidence="3" id="KW-0547">Nucleotide-binding</keyword>
<accession>X1TPZ6</accession>
<dbReference type="Pfam" id="PF03951">
    <property type="entry name" value="Gln-synt_N"/>
    <property type="match status" value="1"/>
</dbReference>
<feature type="non-terminal residue" evidence="7">
    <location>
        <position position="1"/>
    </location>
</feature>
<dbReference type="SUPFAM" id="SSF55931">
    <property type="entry name" value="Glutamine synthetase/guanido kinase"/>
    <property type="match status" value="1"/>
</dbReference>
<proteinExistence type="inferred from homology"/>
<dbReference type="SMART" id="SM01230">
    <property type="entry name" value="Gln-synt_C"/>
    <property type="match status" value="1"/>
</dbReference>
<keyword evidence="2" id="KW-0436">Ligase</keyword>
<reference evidence="7" key="1">
    <citation type="journal article" date="2014" name="Front. Microbiol.">
        <title>High frequency of phylogenetically diverse reductive dehalogenase-homologous genes in deep subseafloor sedimentary metagenomes.</title>
        <authorList>
            <person name="Kawai M."/>
            <person name="Futagami T."/>
            <person name="Toyoda A."/>
            <person name="Takaki Y."/>
            <person name="Nishi S."/>
            <person name="Hori S."/>
            <person name="Arai W."/>
            <person name="Tsubouchi T."/>
            <person name="Morono Y."/>
            <person name="Uchiyama I."/>
            <person name="Ito T."/>
            <person name="Fujiyama A."/>
            <person name="Inagaki F."/>
            <person name="Takami H."/>
        </authorList>
    </citation>
    <scope>NUCLEOTIDE SEQUENCE</scope>
    <source>
        <strain evidence="7">Expedition CK06-06</strain>
    </source>
</reference>
<dbReference type="Gene3D" id="3.10.20.70">
    <property type="entry name" value="Glutamine synthetase, N-terminal domain"/>
    <property type="match status" value="1"/>
</dbReference>
<evidence type="ECO:0000256" key="1">
    <source>
        <dbReference type="ARBA" id="ARBA00009897"/>
    </source>
</evidence>
<keyword evidence="4" id="KW-0067">ATP-binding</keyword>
<dbReference type="Gene3D" id="3.30.590.10">
    <property type="entry name" value="Glutamine synthetase/guanido kinase, catalytic domain"/>
    <property type="match status" value="1"/>
</dbReference>
<dbReference type="GO" id="GO:0005524">
    <property type="term" value="F:ATP binding"/>
    <property type="evidence" value="ECO:0007669"/>
    <property type="project" value="UniProtKB-KW"/>
</dbReference>
<evidence type="ECO:0000313" key="7">
    <source>
        <dbReference type="EMBL" id="GAJ07413.1"/>
    </source>
</evidence>